<reference evidence="1 2" key="1">
    <citation type="submission" date="2019-11" db="EMBL/GenBank/DDBJ databases">
        <title>Genome-resolved metagenomics to study the prevalence of co-infection and intraspecific heterogeneity among plant pathogen metapopulations.</title>
        <authorList>
            <person name="Newberry E."/>
            <person name="Bhandari R."/>
            <person name="Kemble J."/>
            <person name="Sikora E."/>
            <person name="Potnis N."/>
        </authorList>
    </citation>
    <scope>NUCLEOTIDE SEQUENCE [LARGE SCALE GENOMIC DNA]</scope>
    <source>
        <strain evidence="1">Xp_Tom_Tuscaloosa_18b</strain>
    </source>
</reference>
<dbReference type="InterPro" id="IPR037171">
    <property type="entry name" value="NagB/RpiA_transferase-like"/>
</dbReference>
<dbReference type="AlphaFoldDB" id="A0A7X5SCN7"/>
<organism evidence="1 2">
    <name type="scientific">Xanthomonas perforans</name>
    <dbReference type="NCBI Taxonomy" id="442694"/>
    <lineage>
        <taxon>Bacteria</taxon>
        <taxon>Pseudomonadati</taxon>
        <taxon>Pseudomonadota</taxon>
        <taxon>Gammaproteobacteria</taxon>
        <taxon>Lysobacterales</taxon>
        <taxon>Lysobacteraceae</taxon>
        <taxon>Xanthomonas</taxon>
    </lineage>
</organism>
<protein>
    <submittedName>
        <fullName evidence="1">Acyl CoA:acetate/3-ketoacid CoA transferase</fullName>
    </submittedName>
</protein>
<feature type="non-terminal residue" evidence="1">
    <location>
        <position position="1"/>
    </location>
</feature>
<dbReference type="Gene3D" id="3.40.1080.10">
    <property type="entry name" value="Glutaconate Coenzyme A-transferase"/>
    <property type="match status" value="1"/>
</dbReference>
<name>A0A7X5SCN7_XANPE</name>
<gene>
    <name evidence="1" type="ORF">G3W61_35195</name>
</gene>
<feature type="non-terminal residue" evidence="1">
    <location>
        <position position="80"/>
    </location>
</feature>
<accession>A0A7X5SCN7</accession>
<dbReference type="GO" id="GO:0008410">
    <property type="term" value="F:CoA-transferase activity"/>
    <property type="evidence" value="ECO:0007669"/>
    <property type="project" value="InterPro"/>
</dbReference>
<sequence>KEALTLDCLAQAMAARNNGGIVIAQVERIVDDGYLLPKDVRVPGILVDCVVVAEPEMHRMNYGVMYDAALAGEIRVPVTG</sequence>
<dbReference type="Proteomes" id="UP000471082">
    <property type="component" value="Unassembled WGS sequence"/>
</dbReference>
<proteinExistence type="predicted"/>
<evidence type="ECO:0000313" key="2">
    <source>
        <dbReference type="Proteomes" id="UP000471082"/>
    </source>
</evidence>
<keyword evidence="1" id="KW-0808">Transferase</keyword>
<dbReference type="Pfam" id="PF01144">
    <property type="entry name" value="CoA_trans"/>
    <property type="match status" value="1"/>
</dbReference>
<evidence type="ECO:0000313" key="1">
    <source>
        <dbReference type="EMBL" id="NEL81513.1"/>
    </source>
</evidence>
<dbReference type="SUPFAM" id="SSF100950">
    <property type="entry name" value="NagB/RpiA/CoA transferase-like"/>
    <property type="match status" value="1"/>
</dbReference>
<dbReference type="PANTHER" id="PTHR43293">
    <property type="entry name" value="ACETATE COA-TRANSFERASE YDIF"/>
    <property type="match status" value="1"/>
</dbReference>
<comment type="caution">
    <text evidence="1">The sequence shown here is derived from an EMBL/GenBank/DDBJ whole genome shotgun (WGS) entry which is preliminary data.</text>
</comment>
<dbReference type="EMBL" id="JAAGYU010002671">
    <property type="protein sequence ID" value="NEL81513.1"/>
    <property type="molecule type" value="Genomic_DNA"/>
</dbReference>
<dbReference type="PANTHER" id="PTHR43293:SF1">
    <property type="entry name" value="ACETATE COA-TRANSFERASE YDIF"/>
    <property type="match status" value="1"/>
</dbReference>
<dbReference type="InterPro" id="IPR004165">
    <property type="entry name" value="CoA_trans_fam_I"/>
</dbReference>